<organism evidence="7 8">
    <name type="scientific">Christiangramia aestuarii</name>
    <dbReference type="NCBI Taxonomy" id="1028746"/>
    <lineage>
        <taxon>Bacteria</taxon>
        <taxon>Pseudomonadati</taxon>
        <taxon>Bacteroidota</taxon>
        <taxon>Flavobacteriia</taxon>
        <taxon>Flavobacteriales</taxon>
        <taxon>Flavobacteriaceae</taxon>
        <taxon>Christiangramia</taxon>
    </lineage>
</organism>
<reference evidence="7 8" key="1">
    <citation type="submission" date="2019-07" db="EMBL/GenBank/DDBJ databases">
        <title>Gramella aestuarii sp. nov., isolated from a tidal flat, and emended description of Gramella echinicola.</title>
        <authorList>
            <person name="Liu L."/>
        </authorList>
    </citation>
    <scope>NUCLEOTIDE SEQUENCE [LARGE SCALE GENOMIC DNA]</scope>
    <source>
        <strain evidence="7 8">BS12</strain>
    </source>
</reference>
<keyword evidence="8" id="KW-1185">Reference proteome</keyword>
<comment type="similarity">
    <text evidence="1 5">Belongs to the transferase hexapeptide repeat family.</text>
</comment>
<protein>
    <recommendedName>
        <fullName evidence="5">Acetyltransferase</fullName>
        <ecNumber evidence="5">2.3.1.-</ecNumber>
    </recommendedName>
</protein>
<dbReference type="FunFam" id="2.160.10.10:FF:000008">
    <property type="entry name" value="Maltose O-acetyltransferase"/>
    <property type="match status" value="1"/>
</dbReference>
<gene>
    <name evidence="7" type="ORF">FLP08_05870</name>
</gene>
<evidence type="ECO:0000256" key="2">
    <source>
        <dbReference type="ARBA" id="ARBA00022679"/>
    </source>
</evidence>
<comment type="caution">
    <text evidence="7">The sequence shown here is derived from an EMBL/GenBank/DDBJ whole genome shotgun (WGS) entry which is preliminary data.</text>
</comment>
<keyword evidence="3" id="KW-0677">Repeat</keyword>
<name>A0A7K1LN62_9FLAO</name>
<dbReference type="PROSITE" id="PS00101">
    <property type="entry name" value="HEXAPEP_TRANSFERASES"/>
    <property type="match status" value="1"/>
</dbReference>
<dbReference type="EC" id="2.3.1.-" evidence="5"/>
<dbReference type="RefSeq" id="WP_156274976.1">
    <property type="nucleotide sequence ID" value="NZ_BAABGI010000001.1"/>
</dbReference>
<dbReference type="EMBL" id="VJVW01000002">
    <property type="protein sequence ID" value="MUP42091.1"/>
    <property type="molecule type" value="Genomic_DNA"/>
</dbReference>
<dbReference type="InterPro" id="IPR018357">
    <property type="entry name" value="Hexapep_transf_CS"/>
</dbReference>
<evidence type="ECO:0000259" key="6">
    <source>
        <dbReference type="SMART" id="SM01266"/>
    </source>
</evidence>
<evidence type="ECO:0000256" key="4">
    <source>
        <dbReference type="ARBA" id="ARBA00023315"/>
    </source>
</evidence>
<dbReference type="InterPro" id="IPR039369">
    <property type="entry name" value="LacA-like"/>
</dbReference>
<dbReference type="Pfam" id="PF00132">
    <property type="entry name" value="Hexapep"/>
    <property type="match status" value="1"/>
</dbReference>
<dbReference type="InterPro" id="IPR001451">
    <property type="entry name" value="Hexapep"/>
</dbReference>
<dbReference type="OrthoDB" id="9812571at2"/>
<dbReference type="Gene3D" id="2.160.10.10">
    <property type="entry name" value="Hexapeptide repeat proteins"/>
    <property type="match status" value="1"/>
</dbReference>
<dbReference type="CDD" id="cd03357">
    <property type="entry name" value="LbH_MAT_GAT"/>
    <property type="match status" value="1"/>
</dbReference>
<dbReference type="Pfam" id="PF12464">
    <property type="entry name" value="Mac"/>
    <property type="match status" value="1"/>
</dbReference>
<sequence length="198" mass="21806">MATEKEKMLAQKPYIASDPELAAERILAQKTCFQINSTSPELTEERNQLLSSLFGSTKNTFYIEPPFHCDYGYNISIGENFYANYNCVILDCAEVIIGDNVMLAPNVSIFTAGHPIDAEKRNQGWEYAIPVSIGNNVWIGGNTVINPGISIGDNTIIGSGSVLTKDIPAGVIAAGNPCKVIRQVSDEDKLYYFKQRKF</sequence>
<feature type="domain" description="Maltose/galactoside acetyltransferase" evidence="6">
    <location>
        <begin position="5"/>
        <end position="59"/>
    </location>
</feature>
<dbReference type="AlphaFoldDB" id="A0A7K1LN62"/>
<evidence type="ECO:0000256" key="5">
    <source>
        <dbReference type="RuleBase" id="RU367021"/>
    </source>
</evidence>
<dbReference type="PANTHER" id="PTHR43017:SF1">
    <property type="entry name" value="ACETYLTRANSFERASE YJL218W-RELATED"/>
    <property type="match status" value="1"/>
</dbReference>
<keyword evidence="2 5" id="KW-0808">Transferase</keyword>
<dbReference type="InterPro" id="IPR011004">
    <property type="entry name" value="Trimer_LpxA-like_sf"/>
</dbReference>
<evidence type="ECO:0000313" key="7">
    <source>
        <dbReference type="EMBL" id="MUP42091.1"/>
    </source>
</evidence>
<keyword evidence="4 5" id="KW-0012">Acyltransferase</keyword>
<evidence type="ECO:0000256" key="3">
    <source>
        <dbReference type="ARBA" id="ARBA00022737"/>
    </source>
</evidence>
<dbReference type="InterPro" id="IPR024688">
    <property type="entry name" value="Mac_dom"/>
</dbReference>
<proteinExistence type="inferred from homology"/>
<dbReference type="GO" id="GO:0008870">
    <property type="term" value="F:galactoside O-acetyltransferase activity"/>
    <property type="evidence" value="ECO:0007669"/>
    <property type="project" value="TreeGrafter"/>
</dbReference>
<dbReference type="SUPFAM" id="SSF51161">
    <property type="entry name" value="Trimeric LpxA-like enzymes"/>
    <property type="match status" value="1"/>
</dbReference>
<dbReference type="SMART" id="SM01266">
    <property type="entry name" value="Mac"/>
    <property type="match status" value="1"/>
</dbReference>
<dbReference type="Proteomes" id="UP000460416">
    <property type="component" value="Unassembled WGS sequence"/>
</dbReference>
<evidence type="ECO:0000256" key="1">
    <source>
        <dbReference type="ARBA" id="ARBA00007274"/>
    </source>
</evidence>
<evidence type="ECO:0000313" key="8">
    <source>
        <dbReference type="Proteomes" id="UP000460416"/>
    </source>
</evidence>
<accession>A0A7K1LN62</accession>
<dbReference type="PANTHER" id="PTHR43017">
    <property type="entry name" value="GALACTOSIDE O-ACETYLTRANSFERASE"/>
    <property type="match status" value="1"/>
</dbReference>